<dbReference type="PROSITE" id="PS00636">
    <property type="entry name" value="DNAJ_1"/>
    <property type="match status" value="1"/>
</dbReference>
<dbReference type="InterPro" id="IPR018253">
    <property type="entry name" value="DnaJ_domain_CS"/>
</dbReference>
<evidence type="ECO:0000313" key="2">
    <source>
        <dbReference type="EMBL" id="RUM24176.1"/>
    </source>
</evidence>
<dbReference type="PRINTS" id="PR00625">
    <property type="entry name" value="JDOMAIN"/>
</dbReference>
<dbReference type="Pfam" id="PF01556">
    <property type="entry name" value="DnaJ_C"/>
    <property type="match status" value="1"/>
</dbReference>
<name>A0A3S0SPK3_9HYPH</name>
<dbReference type="SUPFAM" id="SSF49493">
    <property type="entry name" value="HSP40/DnaJ peptide-binding domain"/>
    <property type="match status" value="2"/>
</dbReference>
<dbReference type="OrthoDB" id="9779889at2"/>
<dbReference type="PANTHER" id="PTHR43096:SF10">
    <property type="entry name" value="CHAPERONE PROTEIN DNAJ A6, CHLOROPLASTIC"/>
    <property type="match status" value="1"/>
</dbReference>
<dbReference type="InterPro" id="IPR001623">
    <property type="entry name" value="DnaJ_domain"/>
</dbReference>
<dbReference type="CDD" id="cd10747">
    <property type="entry name" value="DnaJ_C"/>
    <property type="match status" value="1"/>
</dbReference>
<reference evidence="3" key="1">
    <citation type="submission" date="2018-11" db="EMBL/GenBank/DDBJ databases">
        <title>Rhizobium chutanense sp. nov., isolated from root nodules of Phaseolus vulgaris in China.</title>
        <authorList>
            <person name="Huo Y."/>
        </authorList>
    </citation>
    <scope>NUCLEOTIDE SEQUENCE [LARGE SCALE GENOMIC DNA]</scope>
    <source>
        <strain evidence="3">CCBAU 65647</strain>
    </source>
</reference>
<dbReference type="SUPFAM" id="SSF46565">
    <property type="entry name" value="Chaperone J-domain"/>
    <property type="match status" value="1"/>
</dbReference>
<feature type="domain" description="J" evidence="1">
    <location>
        <begin position="5"/>
        <end position="70"/>
    </location>
</feature>
<dbReference type="Pfam" id="PF00226">
    <property type="entry name" value="DnaJ"/>
    <property type="match status" value="1"/>
</dbReference>
<evidence type="ECO:0000313" key="3">
    <source>
        <dbReference type="Proteomes" id="UP000278823"/>
    </source>
</evidence>
<accession>A0A3S0SPK3</accession>
<dbReference type="RefSeq" id="WP_126922783.1">
    <property type="nucleotide sequence ID" value="NZ_ML133691.1"/>
</dbReference>
<dbReference type="InterPro" id="IPR002939">
    <property type="entry name" value="DnaJ_C"/>
</dbReference>
<dbReference type="AlphaFoldDB" id="A0A3S0SPK3"/>
<dbReference type="CDD" id="cd06257">
    <property type="entry name" value="DnaJ"/>
    <property type="match status" value="1"/>
</dbReference>
<comment type="caution">
    <text evidence="2">The sequence shown here is derived from an EMBL/GenBank/DDBJ whole genome shotgun (WGS) entry which is preliminary data.</text>
</comment>
<dbReference type="InterPro" id="IPR036869">
    <property type="entry name" value="J_dom_sf"/>
</dbReference>
<dbReference type="FunFam" id="2.60.260.20:FF:000013">
    <property type="entry name" value="DnaJ subfamily B member 11"/>
    <property type="match status" value="1"/>
</dbReference>
<organism evidence="2 3">
    <name type="scientific">Rhizobium vallis</name>
    <dbReference type="NCBI Taxonomy" id="634290"/>
    <lineage>
        <taxon>Bacteria</taxon>
        <taxon>Pseudomonadati</taxon>
        <taxon>Pseudomonadota</taxon>
        <taxon>Alphaproteobacteria</taxon>
        <taxon>Hyphomicrobiales</taxon>
        <taxon>Rhizobiaceae</taxon>
        <taxon>Rhizobium/Agrobacterium group</taxon>
        <taxon>Rhizobium</taxon>
    </lineage>
</organism>
<dbReference type="InterPro" id="IPR008971">
    <property type="entry name" value="HSP40/DnaJ_pept-bd"/>
</dbReference>
<dbReference type="PANTHER" id="PTHR43096">
    <property type="entry name" value="DNAJ HOMOLOG 1, MITOCHONDRIAL-RELATED"/>
    <property type="match status" value="1"/>
</dbReference>
<evidence type="ECO:0000259" key="1">
    <source>
        <dbReference type="PROSITE" id="PS50076"/>
    </source>
</evidence>
<dbReference type="GO" id="GO:0051082">
    <property type="term" value="F:unfolded protein binding"/>
    <property type="evidence" value="ECO:0007669"/>
    <property type="project" value="InterPro"/>
</dbReference>
<dbReference type="Gene3D" id="1.10.287.110">
    <property type="entry name" value="DnaJ domain"/>
    <property type="match status" value="1"/>
</dbReference>
<dbReference type="EMBL" id="RJTH01000006">
    <property type="protein sequence ID" value="RUM24176.1"/>
    <property type="molecule type" value="Genomic_DNA"/>
</dbReference>
<dbReference type="SMART" id="SM00271">
    <property type="entry name" value="DnaJ"/>
    <property type="match status" value="1"/>
</dbReference>
<gene>
    <name evidence="2" type="ORF">EFQ99_17990</name>
</gene>
<dbReference type="Proteomes" id="UP000278823">
    <property type="component" value="Unassembled WGS sequence"/>
</dbReference>
<dbReference type="Gene3D" id="2.60.260.20">
    <property type="entry name" value="Urease metallochaperone UreE, N-terminal domain"/>
    <property type="match status" value="2"/>
</dbReference>
<dbReference type="GO" id="GO:0042026">
    <property type="term" value="P:protein refolding"/>
    <property type="evidence" value="ECO:0007669"/>
    <property type="project" value="TreeGrafter"/>
</dbReference>
<dbReference type="GO" id="GO:0005737">
    <property type="term" value="C:cytoplasm"/>
    <property type="evidence" value="ECO:0007669"/>
    <property type="project" value="TreeGrafter"/>
</dbReference>
<protein>
    <submittedName>
        <fullName evidence="2">J domain-containing protein</fullName>
    </submittedName>
</protein>
<dbReference type="PROSITE" id="PS50076">
    <property type="entry name" value="DNAJ_2"/>
    <property type="match status" value="1"/>
</dbReference>
<keyword evidence="3" id="KW-1185">Reference proteome</keyword>
<proteinExistence type="predicted"/>
<sequence>MTSADPYDILGVARDASQKDIQKAYRRLAKKLHPDLNPGDGEAQRKFQDLSAAYDILSDEEKRARFDRGEIDASGTERPQQRYYRDFAQAGAGSQRYENSSGFADFEDASDIFSNLFSQGGRRNFRSRGEDRHYRLEVDFLEAVNGASRRITLPGGSTIDVVIPPGTRDGQTLRLSGKGNPGPAGGEAGDALIEIAVRPHPFFKRDGRDIRLDLPISLTEAILGSKVTVPTPSGPVTATIPKGSNTGRTLRLKGKGVPGRDGRRGDEYLTLQVMLPDAPDAELEAFVSQWAAGRFQNPRQKMGV</sequence>